<proteinExistence type="predicted"/>
<evidence type="ECO:0000313" key="2">
    <source>
        <dbReference type="Proteomes" id="UP000288805"/>
    </source>
</evidence>
<gene>
    <name evidence="1" type="ORF">CK203_032005</name>
</gene>
<comment type="caution">
    <text evidence="1">The sequence shown here is derived from an EMBL/GenBank/DDBJ whole genome shotgun (WGS) entry which is preliminary data.</text>
</comment>
<dbReference type="EMBL" id="QGNW01000841">
    <property type="protein sequence ID" value="RVW61360.1"/>
    <property type="molecule type" value="Genomic_DNA"/>
</dbReference>
<sequence length="112" mass="12704">MATIASLRFFSRLSPPPSHRSRSQLSFDLTHFSPTKNPRKFQTLTLVRASSSSFDDLSSERSANSRSKLGNAYQFLSITRIGTAHDIFEKFENLEMRHYQYSPMVTVAATTP</sequence>
<accession>A0A438FN28</accession>
<dbReference type="AlphaFoldDB" id="A0A438FN28"/>
<reference evidence="1 2" key="1">
    <citation type="journal article" date="2018" name="PLoS Genet.">
        <title>Population sequencing reveals clonal diversity and ancestral inbreeding in the grapevine cultivar Chardonnay.</title>
        <authorList>
            <person name="Roach M.J."/>
            <person name="Johnson D.L."/>
            <person name="Bohlmann J."/>
            <person name="van Vuuren H.J."/>
            <person name="Jones S.J."/>
            <person name="Pretorius I.S."/>
            <person name="Schmidt S.A."/>
            <person name="Borneman A.R."/>
        </authorList>
    </citation>
    <scope>NUCLEOTIDE SEQUENCE [LARGE SCALE GENOMIC DNA]</scope>
    <source>
        <strain evidence="2">cv. Chardonnay</strain>
        <tissue evidence="1">Leaf</tissue>
    </source>
</reference>
<name>A0A438FN28_VITVI</name>
<protein>
    <submittedName>
        <fullName evidence="1">Uncharacterized protein</fullName>
    </submittedName>
</protein>
<evidence type="ECO:0000313" key="1">
    <source>
        <dbReference type="EMBL" id="RVW61360.1"/>
    </source>
</evidence>
<dbReference type="Proteomes" id="UP000288805">
    <property type="component" value="Unassembled WGS sequence"/>
</dbReference>
<organism evidence="1 2">
    <name type="scientific">Vitis vinifera</name>
    <name type="common">Grape</name>
    <dbReference type="NCBI Taxonomy" id="29760"/>
    <lineage>
        <taxon>Eukaryota</taxon>
        <taxon>Viridiplantae</taxon>
        <taxon>Streptophyta</taxon>
        <taxon>Embryophyta</taxon>
        <taxon>Tracheophyta</taxon>
        <taxon>Spermatophyta</taxon>
        <taxon>Magnoliopsida</taxon>
        <taxon>eudicotyledons</taxon>
        <taxon>Gunneridae</taxon>
        <taxon>Pentapetalae</taxon>
        <taxon>rosids</taxon>
        <taxon>Vitales</taxon>
        <taxon>Vitaceae</taxon>
        <taxon>Viteae</taxon>
        <taxon>Vitis</taxon>
    </lineage>
</organism>